<reference evidence="11" key="1">
    <citation type="submission" date="2020-06" db="EMBL/GenBank/DDBJ databases">
        <title>Draft genomic sequecing of Geomonas sp. Red745.</title>
        <authorList>
            <person name="Itoh H."/>
            <person name="Xu Z.X."/>
            <person name="Ushijima N."/>
            <person name="Masuda Y."/>
            <person name="Shiratori Y."/>
            <person name="Senoo K."/>
        </authorList>
    </citation>
    <scope>NUCLEOTIDE SEQUENCE [LARGE SCALE GENOMIC DNA]</scope>
    <source>
        <strain evidence="11">Red745</strain>
    </source>
</reference>
<keyword evidence="11" id="KW-1185">Reference proteome</keyword>
<dbReference type="EMBL" id="BLXZ01000002">
    <property type="protein sequence ID" value="GFO67311.1"/>
    <property type="molecule type" value="Genomic_DNA"/>
</dbReference>
<keyword evidence="7" id="KW-1006">Bacterial flagellum protein export</keyword>
<dbReference type="GO" id="GO:0005829">
    <property type="term" value="C:cytosol"/>
    <property type="evidence" value="ECO:0007669"/>
    <property type="project" value="TreeGrafter"/>
</dbReference>
<feature type="domain" description="Flagellar assembly protein FliH/Type III secretion system HrpE" evidence="9">
    <location>
        <begin position="94"/>
        <end position="217"/>
    </location>
</feature>
<keyword evidence="6" id="KW-0653">Protein transport</keyword>
<feature type="region of interest" description="Disordered" evidence="8">
    <location>
        <begin position="17"/>
        <end position="44"/>
    </location>
</feature>
<dbReference type="InterPro" id="IPR018035">
    <property type="entry name" value="Flagellar_FliH/T3SS_HrpE"/>
</dbReference>
<dbReference type="PANTHER" id="PTHR34982">
    <property type="entry name" value="YOP PROTEINS TRANSLOCATION PROTEIN L"/>
    <property type="match status" value="1"/>
</dbReference>
<dbReference type="Pfam" id="PF02108">
    <property type="entry name" value="FliH"/>
    <property type="match status" value="1"/>
</dbReference>
<evidence type="ECO:0000256" key="4">
    <source>
        <dbReference type="ARBA" id="ARBA00022448"/>
    </source>
</evidence>
<organism evidence="10 11">
    <name type="scientific">Geomonas limicola</name>
    <dbReference type="NCBI Taxonomy" id="2740186"/>
    <lineage>
        <taxon>Bacteria</taxon>
        <taxon>Pseudomonadati</taxon>
        <taxon>Thermodesulfobacteriota</taxon>
        <taxon>Desulfuromonadia</taxon>
        <taxon>Geobacterales</taxon>
        <taxon>Geobacteraceae</taxon>
        <taxon>Geomonas</taxon>
    </lineage>
</organism>
<evidence type="ECO:0000256" key="8">
    <source>
        <dbReference type="SAM" id="MobiDB-lite"/>
    </source>
</evidence>
<evidence type="ECO:0000256" key="5">
    <source>
        <dbReference type="ARBA" id="ARBA00022795"/>
    </source>
</evidence>
<gene>
    <name evidence="10" type="ORF">GMLC_08900</name>
</gene>
<evidence type="ECO:0000256" key="7">
    <source>
        <dbReference type="ARBA" id="ARBA00023225"/>
    </source>
</evidence>
<evidence type="ECO:0000256" key="1">
    <source>
        <dbReference type="ARBA" id="ARBA00003041"/>
    </source>
</evidence>
<name>A0A6V8N4F6_9BACT</name>
<protein>
    <recommendedName>
        <fullName evidence="3">Flagellar assembly protein FliH</fullName>
    </recommendedName>
</protein>
<dbReference type="AlphaFoldDB" id="A0A6V8N4F6"/>
<evidence type="ECO:0000256" key="3">
    <source>
        <dbReference type="ARBA" id="ARBA00016507"/>
    </source>
</evidence>
<evidence type="ECO:0000256" key="6">
    <source>
        <dbReference type="ARBA" id="ARBA00022927"/>
    </source>
</evidence>
<proteinExistence type="inferred from homology"/>
<dbReference type="RefSeq" id="WP_183359869.1">
    <property type="nucleotide sequence ID" value="NZ_BLXZ01000002.1"/>
</dbReference>
<comment type="function">
    <text evidence="1">Needed for flagellar regrowth and assembly.</text>
</comment>
<comment type="caution">
    <text evidence="10">The sequence shown here is derived from an EMBL/GenBank/DDBJ whole genome shotgun (WGS) entry which is preliminary data.</text>
</comment>
<keyword evidence="4" id="KW-0813">Transport</keyword>
<accession>A0A6V8N4F6</accession>
<evidence type="ECO:0000259" key="9">
    <source>
        <dbReference type="Pfam" id="PF02108"/>
    </source>
</evidence>
<keyword evidence="5" id="KW-1005">Bacterial flagellum biogenesis</keyword>
<evidence type="ECO:0000313" key="10">
    <source>
        <dbReference type="EMBL" id="GFO67311.1"/>
    </source>
</evidence>
<comment type="similarity">
    <text evidence="2">Belongs to the FliH family.</text>
</comment>
<sequence length="237" mass="25937">MSSSRILRGSFDSQQSFTLAPLGEQVSTPEPDVFRPVSLGEPEPQPEVEEALEYLAPPSIPEEEAVRRIQQAHAEGLKEGRRQADEQFARVSEALGQALLATGTLRSRLMQEAEEDLLKLSVQIARTIMQRELACDPWILAQVVHHAVETAADGGEMVVRLNPDDYQMVARRPEFAVAPGEKRKVILKEDPAIPGAGCLVETGRGTLDAGLAAQLDEIYRRLCEEKCTRRAGGNGGD</sequence>
<evidence type="ECO:0000313" key="11">
    <source>
        <dbReference type="Proteomes" id="UP000587586"/>
    </source>
</evidence>
<evidence type="ECO:0000256" key="2">
    <source>
        <dbReference type="ARBA" id="ARBA00006602"/>
    </source>
</evidence>
<dbReference type="InterPro" id="IPR051472">
    <property type="entry name" value="T3SS_Stator/FliH"/>
</dbReference>
<dbReference type="GO" id="GO:0044781">
    <property type="term" value="P:bacterial-type flagellum organization"/>
    <property type="evidence" value="ECO:0007669"/>
    <property type="project" value="UniProtKB-KW"/>
</dbReference>
<dbReference type="PANTHER" id="PTHR34982:SF1">
    <property type="entry name" value="FLAGELLAR ASSEMBLY PROTEIN FLIH"/>
    <property type="match status" value="1"/>
</dbReference>
<dbReference type="Proteomes" id="UP000587586">
    <property type="component" value="Unassembled WGS sequence"/>
</dbReference>
<dbReference type="GO" id="GO:0015031">
    <property type="term" value="P:protein transport"/>
    <property type="evidence" value="ECO:0007669"/>
    <property type="project" value="UniProtKB-KW"/>
</dbReference>